<dbReference type="Proteomes" id="UP000464787">
    <property type="component" value="Chromosome"/>
</dbReference>
<name>A0A857J8B1_9BURK</name>
<protein>
    <submittedName>
        <fullName evidence="2">Uncharacterized protein</fullName>
    </submittedName>
</protein>
<gene>
    <name evidence="2" type="ORF">GT347_15805</name>
</gene>
<organism evidence="2 3">
    <name type="scientific">Xylophilus rhododendri</name>
    <dbReference type="NCBI Taxonomy" id="2697032"/>
    <lineage>
        <taxon>Bacteria</taxon>
        <taxon>Pseudomonadati</taxon>
        <taxon>Pseudomonadota</taxon>
        <taxon>Betaproteobacteria</taxon>
        <taxon>Burkholderiales</taxon>
        <taxon>Xylophilus</taxon>
    </lineage>
</organism>
<sequence length="561" mass="62538">MIPPPGAASQLPASGAGLPVPPPPDFEGLVPELPGMVAREIQHGNPDTPPLDTVPVIAGLNSRLDAIFSGPAAASKVIGRLWLASDGDAFKAAVDTIAEVPEACIGPCWDAVWTALQRLDPAETERSVEHLLEHLPSHPQLRALQWERAIVYLTAHGCSMRNAVADRLLQIRAAMGAIPDDTWHKLLRLYGRMRLHRLDPDPPALVLPSLTPGQQADLPLLAAMRRTSTLGRRQHFLELLERARRLADPRIRLLMLQLLLQRRCHLNRGEQDLTTTQLPEAFLEFGNTPFARQALKVMPSPEGDPQRRLQLQQQLLQQLQAFSPLAAMDILAHHAWSFHQGGEDLRLLEKTWLGLLDRSLQYPHEHLHLLRRLVNNRFFLTAAICQRFLAECAAVPLQQRLALLAPLDWQAERRPDFQPAWKALWDSTRQDIAAALDRSTRAPDIRIWLKALLPALRRHPASLLRRLPAALAVFEPPEQAQILASFCQGLRPARVLKKVPETGLLLLIELCARLPFYLRREALKGLGALPRSTAPVAARLAQLRRRTEAEIQAWAADSAAA</sequence>
<reference evidence="2 3" key="1">
    <citation type="submission" date="2020-01" db="EMBL/GenBank/DDBJ databases">
        <title>Genome sequencing of strain KACC 21265.</title>
        <authorList>
            <person name="Heo J."/>
            <person name="Kim S.-J."/>
            <person name="Kim J.-S."/>
            <person name="Hong S.-B."/>
            <person name="Kwon S.-W."/>
        </authorList>
    </citation>
    <scope>NUCLEOTIDE SEQUENCE [LARGE SCALE GENOMIC DNA]</scope>
    <source>
        <strain evidence="2 3">KACC 21265</strain>
    </source>
</reference>
<evidence type="ECO:0000256" key="1">
    <source>
        <dbReference type="SAM" id="MobiDB-lite"/>
    </source>
</evidence>
<dbReference type="KEGG" id="xyk:GT347_15805"/>
<dbReference type="AlphaFoldDB" id="A0A857J8B1"/>
<dbReference type="RefSeq" id="WP_160553107.1">
    <property type="nucleotide sequence ID" value="NZ_CP047650.1"/>
</dbReference>
<accession>A0A857J8B1</accession>
<feature type="region of interest" description="Disordered" evidence="1">
    <location>
        <begin position="1"/>
        <end position="27"/>
    </location>
</feature>
<keyword evidence="3" id="KW-1185">Reference proteome</keyword>
<proteinExistence type="predicted"/>
<dbReference type="EMBL" id="CP047650">
    <property type="protein sequence ID" value="QHI99311.1"/>
    <property type="molecule type" value="Genomic_DNA"/>
</dbReference>
<evidence type="ECO:0000313" key="3">
    <source>
        <dbReference type="Proteomes" id="UP000464787"/>
    </source>
</evidence>
<evidence type="ECO:0000313" key="2">
    <source>
        <dbReference type="EMBL" id="QHI99311.1"/>
    </source>
</evidence>